<dbReference type="InterPro" id="IPR005754">
    <property type="entry name" value="Sortase"/>
</dbReference>
<evidence type="ECO:0000313" key="5">
    <source>
        <dbReference type="EMBL" id="GIH13273.1"/>
    </source>
</evidence>
<evidence type="ECO:0000313" key="6">
    <source>
        <dbReference type="Proteomes" id="UP000642748"/>
    </source>
</evidence>
<dbReference type="Pfam" id="PF04203">
    <property type="entry name" value="Sortase"/>
    <property type="match status" value="1"/>
</dbReference>
<gene>
    <name evidence="5" type="ORF">Raf01_14450</name>
</gene>
<sequence length="265" mass="28947">MDVTMEMSAVEDASPGTLPRPAVPVQPEGPDRISPVPGRFARTVRTVARTGGELMITFGVIVLLFVAYQLYGRVGMIKDHQRDLDRRLAQNWVAPPTVPSTAPAAPSAAAPQPPPPDGSAIGRLYIPKLDLDWVVVEGVSLDDLRGAPGHYPSTAMPGQIGNFATAGHRERGMFWDLDEIQSGDYLVMETETNWYVYKVYQNEIVSPHAMEVIAPTPDKPGVTPTQAEITLTTCNPKWDNYQRMIVHGTLVQTTPHDVRPAELGS</sequence>
<accession>A0A8J3VPH0</accession>
<feature type="compositionally biased region" description="Low complexity" evidence="3">
    <location>
        <begin position="95"/>
        <end position="110"/>
    </location>
</feature>
<dbReference type="AlphaFoldDB" id="A0A8J3VPH0"/>
<dbReference type="EMBL" id="BONZ01000013">
    <property type="protein sequence ID" value="GIH13273.1"/>
    <property type="molecule type" value="Genomic_DNA"/>
</dbReference>
<reference evidence="5" key="1">
    <citation type="submission" date="2021-01" db="EMBL/GenBank/DDBJ databases">
        <title>Whole genome shotgun sequence of Rugosimonospora africana NBRC 104875.</title>
        <authorList>
            <person name="Komaki H."/>
            <person name="Tamura T."/>
        </authorList>
    </citation>
    <scope>NUCLEOTIDE SEQUENCE</scope>
    <source>
        <strain evidence="5">NBRC 104875</strain>
    </source>
</reference>
<dbReference type="InterPro" id="IPR053465">
    <property type="entry name" value="Sortase_Class_E"/>
</dbReference>
<organism evidence="5 6">
    <name type="scientific">Rugosimonospora africana</name>
    <dbReference type="NCBI Taxonomy" id="556532"/>
    <lineage>
        <taxon>Bacteria</taxon>
        <taxon>Bacillati</taxon>
        <taxon>Actinomycetota</taxon>
        <taxon>Actinomycetes</taxon>
        <taxon>Micromonosporales</taxon>
        <taxon>Micromonosporaceae</taxon>
        <taxon>Rugosimonospora</taxon>
    </lineage>
</organism>
<comment type="caution">
    <text evidence="5">The sequence shown here is derived from an EMBL/GenBank/DDBJ whole genome shotgun (WGS) entry which is preliminary data.</text>
</comment>
<dbReference type="NCBIfam" id="NF033747">
    <property type="entry name" value="class_E_sortase"/>
    <property type="match status" value="1"/>
</dbReference>
<dbReference type="InterPro" id="IPR023365">
    <property type="entry name" value="Sortase_dom-sf"/>
</dbReference>
<dbReference type="Gene3D" id="2.40.260.10">
    <property type="entry name" value="Sortase"/>
    <property type="match status" value="1"/>
</dbReference>
<protein>
    <submittedName>
        <fullName evidence="5">Class E sortase</fullName>
    </submittedName>
</protein>
<dbReference type="Proteomes" id="UP000642748">
    <property type="component" value="Unassembled WGS sequence"/>
</dbReference>
<feature type="active site" description="Acyl-thioester intermediate" evidence="2">
    <location>
        <position position="234"/>
    </location>
</feature>
<keyword evidence="4" id="KW-0812">Transmembrane</keyword>
<dbReference type="InterPro" id="IPR042003">
    <property type="entry name" value="Sortase_E"/>
</dbReference>
<dbReference type="CDD" id="cd05830">
    <property type="entry name" value="Sortase_E"/>
    <property type="match status" value="1"/>
</dbReference>
<dbReference type="NCBIfam" id="TIGR01076">
    <property type="entry name" value="sortase_fam"/>
    <property type="match status" value="1"/>
</dbReference>
<keyword evidence="4" id="KW-0472">Membrane</keyword>
<evidence type="ECO:0000256" key="3">
    <source>
        <dbReference type="SAM" id="MobiDB-lite"/>
    </source>
</evidence>
<name>A0A8J3VPH0_9ACTN</name>
<proteinExistence type="predicted"/>
<evidence type="ECO:0000256" key="1">
    <source>
        <dbReference type="ARBA" id="ARBA00022801"/>
    </source>
</evidence>
<evidence type="ECO:0000256" key="4">
    <source>
        <dbReference type="SAM" id="Phobius"/>
    </source>
</evidence>
<feature type="active site" description="Proton donor/acceptor" evidence="2">
    <location>
        <position position="168"/>
    </location>
</feature>
<keyword evidence="6" id="KW-1185">Reference proteome</keyword>
<keyword evidence="1" id="KW-0378">Hydrolase</keyword>
<feature type="region of interest" description="Disordered" evidence="3">
    <location>
        <begin position="1"/>
        <end position="37"/>
    </location>
</feature>
<dbReference type="RefSeq" id="WP_239133435.1">
    <property type="nucleotide sequence ID" value="NZ_BONZ01000013.1"/>
</dbReference>
<dbReference type="SUPFAM" id="SSF63817">
    <property type="entry name" value="Sortase"/>
    <property type="match status" value="1"/>
</dbReference>
<evidence type="ECO:0000256" key="2">
    <source>
        <dbReference type="PIRSR" id="PIRSR605754-1"/>
    </source>
</evidence>
<feature type="transmembrane region" description="Helical" evidence="4">
    <location>
        <begin position="54"/>
        <end position="72"/>
    </location>
</feature>
<dbReference type="GO" id="GO:0016787">
    <property type="term" value="F:hydrolase activity"/>
    <property type="evidence" value="ECO:0007669"/>
    <property type="project" value="UniProtKB-KW"/>
</dbReference>
<feature type="region of interest" description="Disordered" evidence="3">
    <location>
        <begin position="95"/>
        <end position="116"/>
    </location>
</feature>
<keyword evidence="4" id="KW-1133">Transmembrane helix</keyword>